<evidence type="ECO:0000313" key="3">
    <source>
        <dbReference type="Proteomes" id="UP001596047"/>
    </source>
</evidence>
<name>A0ABW0W2A2_9BACL</name>
<keyword evidence="3" id="KW-1185">Reference proteome</keyword>
<dbReference type="Proteomes" id="UP001596047">
    <property type="component" value="Unassembled WGS sequence"/>
</dbReference>
<dbReference type="EMBL" id="JBHSOW010000058">
    <property type="protein sequence ID" value="MFC5650551.1"/>
    <property type="molecule type" value="Genomic_DNA"/>
</dbReference>
<reference evidence="3" key="1">
    <citation type="journal article" date="2019" name="Int. J. Syst. Evol. Microbiol.">
        <title>The Global Catalogue of Microorganisms (GCM) 10K type strain sequencing project: providing services to taxonomists for standard genome sequencing and annotation.</title>
        <authorList>
            <consortium name="The Broad Institute Genomics Platform"/>
            <consortium name="The Broad Institute Genome Sequencing Center for Infectious Disease"/>
            <person name="Wu L."/>
            <person name="Ma J."/>
        </authorList>
    </citation>
    <scope>NUCLEOTIDE SEQUENCE [LARGE SCALE GENOMIC DNA]</scope>
    <source>
        <strain evidence="3">CGMCC 1.3240</strain>
    </source>
</reference>
<dbReference type="RefSeq" id="WP_379189114.1">
    <property type="nucleotide sequence ID" value="NZ_JBHSOW010000058.1"/>
</dbReference>
<protein>
    <recommendedName>
        <fullName evidence="4">LLM class flavin-dependent oxidoreductase</fullName>
    </recommendedName>
</protein>
<gene>
    <name evidence="2" type="ORF">ACFPYJ_15750</name>
</gene>
<dbReference type="SUPFAM" id="SSF51604">
    <property type="entry name" value="Enolase C-terminal domain-like"/>
    <property type="match status" value="1"/>
</dbReference>
<comment type="caution">
    <text evidence="2">The sequence shown here is derived from an EMBL/GenBank/DDBJ whole genome shotgun (WGS) entry which is preliminary data.</text>
</comment>
<keyword evidence="1" id="KW-0479">Metal-binding</keyword>
<evidence type="ECO:0000313" key="2">
    <source>
        <dbReference type="EMBL" id="MFC5650551.1"/>
    </source>
</evidence>
<evidence type="ECO:0008006" key="4">
    <source>
        <dbReference type="Google" id="ProtNLM"/>
    </source>
</evidence>
<evidence type="ECO:0000256" key="1">
    <source>
        <dbReference type="ARBA" id="ARBA00022723"/>
    </source>
</evidence>
<dbReference type="InterPro" id="IPR036849">
    <property type="entry name" value="Enolase-like_C_sf"/>
</dbReference>
<organism evidence="2 3">
    <name type="scientific">Paenibacillus solisilvae</name>
    <dbReference type="NCBI Taxonomy" id="2486751"/>
    <lineage>
        <taxon>Bacteria</taxon>
        <taxon>Bacillati</taxon>
        <taxon>Bacillota</taxon>
        <taxon>Bacilli</taxon>
        <taxon>Bacillales</taxon>
        <taxon>Paenibacillaceae</taxon>
        <taxon>Paenibacillus</taxon>
    </lineage>
</organism>
<accession>A0ABW0W2A2</accession>
<sequence>MMQDRFHGANPPANFHAADSRYWMDAVELAKREGADVLSVYVSESGGLFSDLKAFSIAEAADMLALNGSQCGMGIATPSFILPLIPFPKIIGEFPSRAAYLSPPHGQVE</sequence>
<proteinExistence type="predicted"/>